<keyword evidence="3 5" id="KW-0418">Kinase</keyword>
<keyword evidence="2" id="KW-0808">Transferase</keyword>
<dbReference type="PANTHER" id="PTHR34383">
    <property type="entry name" value="POLYPHOSPHATE:AMP PHOSPHOTRANSFERASE-RELATED"/>
    <property type="match status" value="1"/>
</dbReference>
<name>A0A7G8BH77_9BACT</name>
<dbReference type="InterPro" id="IPR016898">
    <property type="entry name" value="Polyphosphate_phosphotransfera"/>
</dbReference>
<dbReference type="InterPro" id="IPR022488">
    <property type="entry name" value="PPK2-related"/>
</dbReference>
<dbReference type="GO" id="GO:0006797">
    <property type="term" value="P:polyphosphate metabolic process"/>
    <property type="evidence" value="ECO:0007669"/>
    <property type="project" value="InterPro"/>
</dbReference>
<evidence type="ECO:0000313" key="6">
    <source>
        <dbReference type="Proteomes" id="UP000515312"/>
    </source>
</evidence>
<dbReference type="PIRSF" id="PIRSF028756">
    <property type="entry name" value="PPK2_prd"/>
    <property type="match status" value="1"/>
</dbReference>
<feature type="domain" description="Polyphosphate kinase-2-related" evidence="4">
    <location>
        <begin position="33"/>
        <end position="255"/>
    </location>
</feature>
<evidence type="ECO:0000313" key="5">
    <source>
        <dbReference type="EMBL" id="QNI31897.1"/>
    </source>
</evidence>
<dbReference type="RefSeq" id="WP_186742855.1">
    <property type="nucleotide sequence ID" value="NZ_CP060394.1"/>
</dbReference>
<evidence type="ECO:0000259" key="4">
    <source>
        <dbReference type="Pfam" id="PF03976"/>
    </source>
</evidence>
<evidence type="ECO:0000256" key="1">
    <source>
        <dbReference type="ARBA" id="ARBA00009924"/>
    </source>
</evidence>
<proteinExistence type="inferred from homology"/>
<gene>
    <name evidence="5" type="ORF">H7849_23170</name>
</gene>
<dbReference type="InterPro" id="IPR022300">
    <property type="entry name" value="PPK2-rel_1"/>
</dbReference>
<evidence type="ECO:0000256" key="3">
    <source>
        <dbReference type="ARBA" id="ARBA00022777"/>
    </source>
</evidence>
<dbReference type="NCBIfam" id="TIGR03709">
    <property type="entry name" value="PPK2_rel_1"/>
    <property type="match status" value="1"/>
</dbReference>
<accession>A0A7G8BH77</accession>
<dbReference type="Proteomes" id="UP000515312">
    <property type="component" value="Chromosome"/>
</dbReference>
<dbReference type="InterPro" id="IPR027417">
    <property type="entry name" value="P-loop_NTPase"/>
</dbReference>
<dbReference type="GO" id="GO:0008976">
    <property type="term" value="F:polyphosphate kinase activity"/>
    <property type="evidence" value="ECO:0007669"/>
    <property type="project" value="InterPro"/>
</dbReference>
<dbReference type="EMBL" id="CP060394">
    <property type="protein sequence ID" value="QNI31897.1"/>
    <property type="molecule type" value="Genomic_DNA"/>
</dbReference>
<dbReference type="SUPFAM" id="SSF52540">
    <property type="entry name" value="P-loop containing nucleoside triphosphate hydrolases"/>
    <property type="match status" value="1"/>
</dbReference>
<keyword evidence="6" id="KW-1185">Reference proteome</keyword>
<dbReference type="PANTHER" id="PTHR34383:SF3">
    <property type="entry name" value="POLYPHOSPHATE:AMP PHOSPHOTRANSFERASE"/>
    <property type="match status" value="1"/>
</dbReference>
<comment type="similarity">
    <text evidence="1">Belongs to the polyphosphate kinase 2 (PPK2) family. Class I subfamily.</text>
</comment>
<dbReference type="Gene3D" id="3.40.50.300">
    <property type="entry name" value="P-loop containing nucleotide triphosphate hydrolases"/>
    <property type="match status" value="1"/>
</dbReference>
<sequence length="271" mass="31491">MAGRLVSSPYLVKPHQKVKLSHFPTADTGRYRNKEEAAADLEQHRQKLDELQELLTADCKHAVLIVLQGMDTAGKDGTIRHIFTGVNPQACNVTPFKVPTPLELRHDFLWRAHRNVPQYGTIGIFNRSHYEDVLVTRVHKQVSDKLVKERFQQIVNFEKTLAENNVTVLKFFLHISREEQTRRLAERLADKDKQWKVSEADFAERGFWPQYVKAYQDAIENTSRKHAPWFIIPADHKWYRNVAISEILVNAIGKLKMKYPKPNFDPSKIKL</sequence>
<reference evidence="5 6" key="1">
    <citation type="submission" date="2020-08" db="EMBL/GenBank/DDBJ databases">
        <title>Edaphobacter telluris sp. nov. and Acidobacterium dinghuensis sp. nov., two acidobacteria isolated from forest soil.</title>
        <authorList>
            <person name="Fu J."/>
            <person name="Qiu L."/>
        </authorList>
    </citation>
    <scope>NUCLEOTIDE SEQUENCE [LARGE SCALE GENOMIC DNA]</scope>
    <source>
        <strain evidence="5">4Y35</strain>
    </source>
</reference>
<dbReference type="AlphaFoldDB" id="A0A7G8BH77"/>
<protein>
    <submittedName>
        <fullName evidence="5">Polyphosphate kinase 2 family protein</fullName>
    </submittedName>
</protein>
<organism evidence="5 6">
    <name type="scientific">Alloacidobacterium dinghuense</name>
    <dbReference type="NCBI Taxonomy" id="2763107"/>
    <lineage>
        <taxon>Bacteria</taxon>
        <taxon>Pseudomonadati</taxon>
        <taxon>Acidobacteriota</taxon>
        <taxon>Terriglobia</taxon>
        <taxon>Terriglobales</taxon>
        <taxon>Acidobacteriaceae</taxon>
        <taxon>Alloacidobacterium</taxon>
    </lineage>
</organism>
<dbReference type="KEGG" id="adin:H7849_23170"/>
<evidence type="ECO:0000256" key="2">
    <source>
        <dbReference type="ARBA" id="ARBA00022679"/>
    </source>
</evidence>
<dbReference type="Pfam" id="PF03976">
    <property type="entry name" value="PPK2"/>
    <property type="match status" value="1"/>
</dbReference>